<dbReference type="Pfam" id="PF04851">
    <property type="entry name" value="ResIII"/>
    <property type="match status" value="1"/>
</dbReference>
<keyword evidence="3" id="KW-1185">Reference proteome</keyword>
<evidence type="ECO:0000313" key="2">
    <source>
        <dbReference type="EMBL" id="EAR22284.1"/>
    </source>
</evidence>
<dbReference type="Proteomes" id="UP000003374">
    <property type="component" value="Unassembled WGS sequence"/>
</dbReference>
<dbReference type="GO" id="GO:0003677">
    <property type="term" value="F:DNA binding"/>
    <property type="evidence" value="ECO:0007669"/>
    <property type="project" value="InterPro"/>
</dbReference>
<dbReference type="GO" id="GO:0016787">
    <property type="term" value="F:hydrolase activity"/>
    <property type="evidence" value="ECO:0007669"/>
    <property type="project" value="InterPro"/>
</dbReference>
<evidence type="ECO:0000313" key="3">
    <source>
        <dbReference type="Proteomes" id="UP000003374"/>
    </source>
</evidence>
<evidence type="ECO:0000259" key="1">
    <source>
        <dbReference type="Pfam" id="PF04851"/>
    </source>
</evidence>
<dbReference type="InterPro" id="IPR027417">
    <property type="entry name" value="P-loop_NTPase"/>
</dbReference>
<name>A4BQC9_9GAMM</name>
<gene>
    <name evidence="2" type="ORF">NB231_05225</name>
</gene>
<comment type="caution">
    <text evidence="2">The sequence shown here is derived from an EMBL/GenBank/DDBJ whole genome shotgun (WGS) entry which is preliminary data.</text>
</comment>
<dbReference type="EMBL" id="AAOF01000004">
    <property type="protein sequence ID" value="EAR22284.1"/>
    <property type="molecule type" value="Genomic_DNA"/>
</dbReference>
<organism evidence="2 3">
    <name type="scientific">Nitrococcus mobilis Nb-231</name>
    <dbReference type="NCBI Taxonomy" id="314278"/>
    <lineage>
        <taxon>Bacteria</taxon>
        <taxon>Pseudomonadati</taxon>
        <taxon>Pseudomonadota</taxon>
        <taxon>Gammaproteobacteria</taxon>
        <taxon>Chromatiales</taxon>
        <taxon>Ectothiorhodospiraceae</taxon>
        <taxon>Nitrococcus</taxon>
    </lineage>
</organism>
<dbReference type="Gene3D" id="3.40.50.300">
    <property type="entry name" value="P-loop containing nucleotide triphosphate hydrolases"/>
    <property type="match status" value="1"/>
</dbReference>
<dbReference type="eggNOG" id="COG1061">
    <property type="taxonomic scope" value="Bacteria"/>
</dbReference>
<feature type="domain" description="Helicase/UvrB N-terminal" evidence="1">
    <location>
        <begin position="11"/>
        <end position="84"/>
    </location>
</feature>
<dbReference type="SUPFAM" id="SSF52540">
    <property type="entry name" value="P-loop containing nucleoside triphosphate hydrolases"/>
    <property type="match status" value="1"/>
</dbReference>
<dbReference type="InterPro" id="IPR006935">
    <property type="entry name" value="Helicase/UvrB_N"/>
</dbReference>
<dbReference type="STRING" id="314278.NB231_05225"/>
<dbReference type="AlphaFoldDB" id="A4BQC9"/>
<accession>A4BQC9</accession>
<sequence>MNAFLGIEKGIVGIIGGGKRKPTGKIDIAVMQSLSRKGEVDPLSEDYGQVIVDECHRVGTVSFDTILKSVKARYGLGLTAAPIRRDGQQRIIFMQCGSIRHTATALANAATALWATASRNHQLEIIRKLRMIHR</sequence>
<reference evidence="2 3" key="1">
    <citation type="submission" date="2006-02" db="EMBL/GenBank/DDBJ databases">
        <authorList>
            <person name="Waterbury J."/>
            <person name="Ferriera S."/>
            <person name="Johnson J."/>
            <person name="Kravitz S."/>
            <person name="Halpern A."/>
            <person name="Remington K."/>
            <person name="Beeson K."/>
            <person name="Tran B."/>
            <person name="Rogers Y.-H."/>
            <person name="Friedman R."/>
            <person name="Venter J.C."/>
        </authorList>
    </citation>
    <scope>NUCLEOTIDE SEQUENCE [LARGE SCALE GENOMIC DNA]</scope>
    <source>
        <strain evidence="2 3">Nb-231</strain>
    </source>
</reference>
<proteinExistence type="predicted"/>
<protein>
    <recommendedName>
        <fullName evidence="1">Helicase/UvrB N-terminal domain-containing protein</fullName>
    </recommendedName>
</protein>
<dbReference type="GO" id="GO:0005524">
    <property type="term" value="F:ATP binding"/>
    <property type="evidence" value="ECO:0007669"/>
    <property type="project" value="InterPro"/>
</dbReference>
<dbReference type="HOGENOM" id="CLU_1894007_0_0_6"/>